<dbReference type="Pfam" id="PF05721">
    <property type="entry name" value="PhyH"/>
    <property type="match status" value="1"/>
</dbReference>
<dbReference type="InterPro" id="IPR008775">
    <property type="entry name" value="Phytyl_CoA_dOase-like"/>
</dbReference>
<feature type="non-terminal residue" evidence="1">
    <location>
        <position position="214"/>
    </location>
</feature>
<evidence type="ECO:0000313" key="1">
    <source>
        <dbReference type="EMBL" id="SVD77369.1"/>
    </source>
</evidence>
<protein>
    <recommendedName>
        <fullName evidence="2">Fe2OG dioxygenase domain-containing protein</fullName>
    </recommendedName>
</protein>
<dbReference type="EMBL" id="UINC01172342">
    <property type="protein sequence ID" value="SVD77369.1"/>
    <property type="molecule type" value="Genomic_DNA"/>
</dbReference>
<proteinExistence type="predicted"/>
<dbReference type="GO" id="GO:0016491">
    <property type="term" value="F:oxidoreductase activity"/>
    <property type="evidence" value="ECO:0007669"/>
    <property type="project" value="UniProtKB-ARBA"/>
</dbReference>
<sequence length="214" mass="24569">MYTETEMEEMEYAFESCLEGRLRDFTHGEWKENQPQSKSVEGCHDLQMYDSRWTRLLLFHQPLTDGFISLMGQNVQLHHTKLFRKGTEQGIGFPMHQDAAWMRHEKDSLLAAIIHVSDATEEMGCLKMYRGSHRNGHLPVFSEKGRYLDPERYPISQAPAIPANRGDVVYFHYLAIHGSDINTTKKVRKSVLVQVRDPSDINIDGQHNGSHGQG</sequence>
<dbReference type="AlphaFoldDB" id="A0A382Y2V7"/>
<dbReference type="PANTHER" id="PTHR20883">
    <property type="entry name" value="PHYTANOYL-COA DIOXYGENASE DOMAIN CONTAINING 1"/>
    <property type="match status" value="1"/>
</dbReference>
<evidence type="ECO:0008006" key="2">
    <source>
        <dbReference type="Google" id="ProtNLM"/>
    </source>
</evidence>
<organism evidence="1">
    <name type="scientific">marine metagenome</name>
    <dbReference type="NCBI Taxonomy" id="408172"/>
    <lineage>
        <taxon>unclassified sequences</taxon>
        <taxon>metagenomes</taxon>
        <taxon>ecological metagenomes</taxon>
    </lineage>
</organism>
<name>A0A382Y2V7_9ZZZZ</name>
<dbReference type="GO" id="GO:0046872">
    <property type="term" value="F:metal ion binding"/>
    <property type="evidence" value="ECO:0007669"/>
    <property type="project" value="UniProtKB-ARBA"/>
</dbReference>
<dbReference type="PANTHER" id="PTHR20883:SF48">
    <property type="entry name" value="ECTOINE DIOXYGENASE"/>
    <property type="match status" value="1"/>
</dbReference>
<dbReference type="Gene3D" id="2.60.120.620">
    <property type="entry name" value="q2cbj1_9rhob like domain"/>
    <property type="match status" value="1"/>
</dbReference>
<accession>A0A382Y2V7</accession>
<reference evidence="1" key="1">
    <citation type="submission" date="2018-05" db="EMBL/GenBank/DDBJ databases">
        <authorList>
            <person name="Lanie J.A."/>
            <person name="Ng W.-L."/>
            <person name="Kazmierczak K.M."/>
            <person name="Andrzejewski T.M."/>
            <person name="Davidsen T.M."/>
            <person name="Wayne K.J."/>
            <person name="Tettelin H."/>
            <person name="Glass J.I."/>
            <person name="Rusch D."/>
            <person name="Podicherti R."/>
            <person name="Tsui H.-C.T."/>
            <person name="Winkler M.E."/>
        </authorList>
    </citation>
    <scope>NUCLEOTIDE SEQUENCE</scope>
</reference>
<dbReference type="SUPFAM" id="SSF51197">
    <property type="entry name" value="Clavaminate synthase-like"/>
    <property type="match status" value="1"/>
</dbReference>
<gene>
    <name evidence="1" type="ORF">METZ01_LOCUS430223</name>
</gene>